<evidence type="ECO:0000256" key="1">
    <source>
        <dbReference type="SAM" id="Phobius"/>
    </source>
</evidence>
<evidence type="ECO:0000313" key="3">
    <source>
        <dbReference type="Proteomes" id="UP001321506"/>
    </source>
</evidence>
<keyword evidence="1" id="KW-1133">Transmembrane helix</keyword>
<evidence type="ECO:0008006" key="4">
    <source>
        <dbReference type="Google" id="ProtNLM"/>
    </source>
</evidence>
<proteinExistence type="predicted"/>
<dbReference type="Proteomes" id="UP001321506">
    <property type="component" value="Unassembled WGS sequence"/>
</dbReference>
<sequence>MARNNGLIIGPPARADLMPPEVGQRAKARTTRGLMMLAVVAAVGVVVAGYLVAMRYSDITRGALEQAQNRTIELLGEQAKYGEASILETQIDQLQTAREFGMRTEVLWAEVLAPARKQLPPGARLVALDLLTDVPWAAPMGPSGPLRQPRVASVAFQVATPDLPTMTDWSRAVGEMKGVADVTIDASVWEKERNAYVTVITMNVDGEWLAQRFAADEEEDDQ</sequence>
<name>A0AAW6T8B9_9MICO</name>
<reference evidence="2 3" key="1">
    <citation type="submission" date="2023-04" db="EMBL/GenBank/DDBJ databases">
        <title>Klugiella caeni sp. nov. isolated from the sludge of biochemical tank.</title>
        <authorList>
            <person name="Geng K."/>
        </authorList>
    </citation>
    <scope>NUCLEOTIDE SEQUENCE [LARGE SCALE GENOMIC DNA]</scope>
    <source>
        <strain evidence="2 3">YN-L-19</strain>
    </source>
</reference>
<dbReference type="RefSeq" id="WP_281488342.1">
    <property type="nucleotide sequence ID" value="NZ_JASATX010000002.1"/>
</dbReference>
<comment type="caution">
    <text evidence="2">The sequence shown here is derived from an EMBL/GenBank/DDBJ whole genome shotgun (WGS) entry which is preliminary data.</text>
</comment>
<evidence type="ECO:0000313" key="2">
    <source>
        <dbReference type="EMBL" id="MDI2098554.1"/>
    </source>
</evidence>
<keyword evidence="1" id="KW-0472">Membrane</keyword>
<dbReference type="AlphaFoldDB" id="A0AAW6T8B9"/>
<accession>A0AAW6T8B9</accession>
<dbReference type="EMBL" id="JASATX010000002">
    <property type="protein sequence ID" value="MDI2098554.1"/>
    <property type="molecule type" value="Genomic_DNA"/>
</dbReference>
<keyword evidence="1" id="KW-0812">Transmembrane</keyword>
<protein>
    <recommendedName>
        <fullName evidence="4">Fimbrial assembly protein</fullName>
    </recommendedName>
</protein>
<keyword evidence="3" id="KW-1185">Reference proteome</keyword>
<organism evidence="2 3">
    <name type="scientific">Ruicaihuangia caeni</name>
    <dbReference type="NCBI Taxonomy" id="3042517"/>
    <lineage>
        <taxon>Bacteria</taxon>
        <taxon>Bacillati</taxon>
        <taxon>Actinomycetota</taxon>
        <taxon>Actinomycetes</taxon>
        <taxon>Micrococcales</taxon>
        <taxon>Microbacteriaceae</taxon>
        <taxon>Ruicaihuangia</taxon>
    </lineage>
</organism>
<gene>
    <name evidence="2" type="ORF">QF206_06205</name>
</gene>
<feature type="transmembrane region" description="Helical" evidence="1">
    <location>
        <begin position="34"/>
        <end position="53"/>
    </location>
</feature>